<evidence type="ECO:0000313" key="9">
    <source>
        <dbReference type="Proteomes" id="UP000199184"/>
    </source>
</evidence>
<keyword evidence="7" id="KW-0472">Membrane</keyword>
<evidence type="ECO:0000256" key="5">
    <source>
        <dbReference type="PIRSR" id="PIRSR604294-1"/>
    </source>
</evidence>
<keyword evidence="6 8" id="KW-0223">Dioxygenase</keyword>
<dbReference type="PANTHER" id="PTHR10543:SF89">
    <property type="entry name" value="CAROTENOID 9,10(9',10')-CLEAVAGE DIOXYGENASE 1"/>
    <property type="match status" value="1"/>
</dbReference>
<feature type="binding site" evidence="5">
    <location>
        <position position="162"/>
    </location>
    <ligand>
        <name>Fe cation</name>
        <dbReference type="ChEBI" id="CHEBI:24875"/>
        <note>catalytic</note>
    </ligand>
</feature>
<organism evidence="8 9">
    <name type="scientific">Bradyrhizobium shewense</name>
    <dbReference type="NCBI Taxonomy" id="1761772"/>
    <lineage>
        <taxon>Bacteria</taxon>
        <taxon>Pseudomonadati</taxon>
        <taxon>Pseudomonadota</taxon>
        <taxon>Alphaproteobacteria</taxon>
        <taxon>Hyphomicrobiales</taxon>
        <taxon>Nitrobacteraceae</taxon>
        <taxon>Bradyrhizobium</taxon>
    </lineage>
</organism>
<dbReference type="EMBL" id="FMAI01000022">
    <property type="protein sequence ID" value="SCB53974.1"/>
    <property type="molecule type" value="Genomic_DNA"/>
</dbReference>
<comment type="cofactor">
    <cofactor evidence="5 6">
        <name>Fe(2+)</name>
        <dbReference type="ChEBI" id="CHEBI:29033"/>
    </cofactor>
    <text evidence="5 6">Binds 1 Fe(2+) ion per subunit.</text>
</comment>
<dbReference type="Proteomes" id="UP000199184">
    <property type="component" value="Unassembled WGS sequence"/>
</dbReference>
<evidence type="ECO:0000256" key="2">
    <source>
        <dbReference type="ARBA" id="ARBA00022723"/>
    </source>
</evidence>
<keyword evidence="7" id="KW-1133">Transmembrane helix</keyword>
<dbReference type="GO" id="GO:0010436">
    <property type="term" value="F:carotenoid dioxygenase activity"/>
    <property type="evidence" value="ECO:0007669"/>
    <property type="project" value="TreeGrafter"/>
</dbReference>
<feature type="binding site" evidence="5">
    <location>
        <position position="277"/>
    </location>
    <ligand>
        <name>Fe cation</name>
        <dbReference type="ChEBI" id="CHEBI:24875"/>
        <note>catalytic</note>
    </ligand>
</feature>
<keyword evidence="4 5" id="KW-0408">Iron</keyword>
<dbReference type="EC" id="1.13.11.-" evidence="6"/>
<feature type="binding site" evidence="5">
    <location>
        <position position="213"/>
    </location>
    <ligand>
        <name>Fe cation</name>
        <dbReference type="ChEBI" id="CHEBI:24875"/>
        <note>catalytic</note>
    </ligand>
</feature>
<evidence type="ECO:0000256" key="6">
    <source>
        <dbReference type="RuleBase" id="RU364048"/>
    </source>
</evidence>
<dbReference type="RefSeq" id="WP_165637732.1">
    <property type="nucleotide sequence ID" value="NZ_FMAI01000022.1"/>
</dbReference>
<dbReference type="Pfam" id="PF03055">
    <property type="entry name" value="RPE65"/>
    <property type="match status" value="1"/>
</dbReference>
<feature type="transmembrane region" description="Helical" evidence="7">
    <location>
        <begin position="442"/>
        <end position="464"/>
    </location>
</feature>
<name>A0A1C3XPN2_9BRAD</name>
<keyword evidence="9" id="KW-1185">Reference proteome</keyword>
<keyword evidence="3 6" id="KW-0560">Oxidoreductase</keyword>
<comment type="similarity">
    <text evidence="1 6">Belongs to the carotenoid oxygenase family.</text>
</comment>
<keyword evidence="7" id="KW-0812">Transmembrane</keyword>
<evidence type="ECO:0000313" key="8">
    <source>
        <dbReference type="EMBL" id="SCB53974.1"/>
    </source>
</evidence>
<reference evidence="9" key="1">
    <citation type="submission" date="2016-08" db="EMBL/GenBank/DDBJ databases">
        <authorList>
            <person name="Varghese N."/>
            <person name="Submissions Spin"/>
        </authorList>
    </citation>
    <scope>NUCLEOTIDE SEQUENCE [LARGE SCALE GENOMIC DNA]</scope>
    <source>
        <strain evidence="9">ERR11</strain>
    </source>
</reference>
<dbReference type="GO" id="GO:0046872">
    <property type="term" value="F:metal ion binding"/>
    <property type="evidence" value="ECO:0007669"/>
    <property type="project" value="UniProtKB-KW"/>
</dbReference>
<proteinExistence type="inferred from homology"/>
<gene>
    <name evidence="8" type="ORF">GA0061098_102253</name>
</gene>
<evidence type="ECO:0000256" key="7">
    <source>
        <dbReference type="SAM" id="Phobius"/>
    </source>
</evidence>
<accession>A0A1C3XPN2</accession>
<keyword evidence="2 5" id="KW-0479">Metal-binding</keyword>
<protein>
    <recommendedName>
        <fullName evidence="6">Dioxygenase</fullName>
        <ecNumber evidence="6">1.13.11.-</ecNumber>
    </recommendedName>
</protein>
<dbReference type="PANTHER" id="PTHR10543">
    <property type="entry name" value="BETA-CAROTENE DIOXYGENASE"/>
    <property type="match status" value="1"/>
</dbReference>
<evidence type="ECO:0000256" key="4">
    <source>
        <dbReference type="ARBA" id="ARBA00023004"/>
    </source>
</evidence>
<dbReference type="AlphaFoldDB" id="A0A1C3XPN2"/>
<evidence type="ECO:0000256" key="1">
    <source>
        <dbReference type="ARBA" id="ARBA00006787"/>
    </source>
</evidence>
<dbReference type="GO" id="GO:0016121">
    <property type="term" value="P:carotene catabolic process"/>
    <property type="evidence" value="ECO:0007669"/>
    <property type="project" value="TreeGrafter"/>
</dbReference>
<dbReference type="InterPro" id="IPR004294">
    <property type="entry name" value="Carotenoid_Oase"/>
</dbReference>
<sequence>MQHDAVAERRNNIAPIPFEADAPFLKIIGELPRELNGVLYRNGPNPQFDSPGAHWFVGDGMLHAFHLENGRASYRNRWVRTPKWLAEHDAGRALFGGFGRKLPDAPTDLTDGGVANTNIIFHAGKLLALEEAHLPTEIEPGTLATRGYHNYQGRVAGSFTAHPKIDPVTGELVFFGYNAAGPLTPALSYGSIDAAGKATRFERFEAPYASMVHDFIVTANHVLFPILPITGSMERAMSGRPPYAWEPDKGAYVGVMKRSGTAKDIVWFRGEACYVFHIMNAWEDDNRIIADVMQFEEAPLFPHPDGRPTDPEKSRARHCRWTFDLSGNTDRFQQTYLDDLTGEFPRIDDRHAGLKNRHGWYACANPRQPMFGALSGVVHVDGNGRRLGHYLLPAGDTISEPVFVERSKDATEGDGWLLTLQYALEAVPAETAAMPGFLYANYVITGAWTVAALLMAAGNLVLLYVPGVPLWSSLAVAFAARNCAIYFTKWYPEYRQIKYGTPARALPNSR</sequence>
<evidence type="ECO:0000256" key="3">
    <source>
        <dbReference type="ARBA" id="ARBA00023002"/>
    </source>
</evidence>